<accession>A0A5A7TSW7</accession>
<dbReference type="STRING" id="1194695.A0A5A7TSW7"/>
<comment type="caution">
    <text evidence="2">The sequence shown here is derived from an EMBL/GenBank/DDBJ whole genome shotgun (WGS) entry which is preliminary data.</text>
</comment>
<feature type="compositionally biased region" description="Basic residues" evidence="1">
    <location>
        <begin position="1"/>
        <end position="11"/>
    </location>
</feature>
<feature type="region of interest" description="Disordered" evidence="1">
    <location>
        <begin position="1"/>
        <end position="20"/>
    </location>
</feature>
<dbReference type="OrthoDB" id="49605at2759"/>
<dbReference type="AlphaFoldDB" id="A0A5A7TSW7"/>
<gene>
    <name evidence="2" type="ORF">E6C27_scaffold114G00090</name>
</gene>
<reference evidence="2 3" key="1">
    <citation type="submission" date="2019-08" db="EMBL/GenBank/DDBJ databases">
        <title>Draft genome sequences of two oriental melons (Cucumis melo L. var makuwa).</title>
        <authorList>
            <person name="Kwon S.-Y."/>
        </authorList>
    </citation>
    <scope>NUCLEOTIDE SEQUENCE [LARGE SCALE GENOMIC DNA]</scope>
    <source>
        <strain evidence="3">cv. SW 3</strain>
        <tissue evidence="2">Leaf</tissue>
    </source>
</reference>
<organism evidence="2 3">
    <name type="scientific">Cucumis melo var. makuwa</name>
    <name type="common">Oriental melon</name>
    <dbReference type="NCBI Taxonomy" id="1194695"/>
    <lineage>
        <taxon>Eukaryota</taxon>
        <taxon>Viridiplantae</taxon>
        <taxon>Streptophyta</taxon>
        <taxon>Embryophyta</taxon>
        <taxon>Tracheophyta</taxon>
        <taxon>Spermatophyta</taxon>
        <taxon>Magnoliopsida</taxon>
        <taxon>eudicotyledons</taxon>
        <taxon>Gunneridae</taxon>
        <taxon>Pentapetalae</taxon>
        <taxon>rosids</taxon>
        <taxon>fabids</taxon>
        <taxon>Cucurbitales</taxon>
        <taxon>Cucurbitaceae</taxon>
        <taxon>Benincaseae</taxon>
        <taxon>Cucumis</taxon>
    </lineage>
</organism>
<evidence type="ECO:0000256" key="1">
    <source>
        <dbReference type="SAM" id="MobiDB-lite"/>
    </source>
</evidence>
<sequence>MGCGGARKKKTKMDEGGGVAATTTTIVPRAQPVPATTVVTPPFLQPLLCLPPPSGVLFFNHVHVHPSPPPSHVCIYLTSSDLVAKAAMLEYCLGSRVFFVVPENIAANIELPDSFYTLSIEEVKREAIMRKKKIAESQLLVLKSYKEKQAKAARRKYTRTVNGNH</sequence>
<protein>
    <submittedName>
        <fullName evidence="2">Plant UBX domain-containing protein 2</fullName>
    </submittedName>
</protein>
<dbReference type="EMBL" id="SSTE01014001">
    <property type="protein sequence ID" value="KAA0046512.1"/>
    <property type="molecule type" value="Genomic_DNA"/>
</dbReference>
<dbReference type="PANTHER" id="PTHR47694:SF1">
    <property type="entry name" value="PLANT UBX DOMAIN-CONTAINING PROTEIN 2"/>
    <property type="match status" value="1"/>
</dbReference>
<proteinExistence type="predicted"/>
<name>A0A5A7TSW7_CUCMM</name>
<evidence type="ECO:0000313" key="3">
    <source>
        <dbReference type="Proteomes" id="UP000321393"/>
    </source>
</evidence>
<dbReference type="Proteomes" id="UP000321393">
    <property type="component" value="Unassembled WGS sequence"/>
</dbReference>
<dbReference type="PANTHER" id="PTHR47694">
    <property type="entry name" value="PLANT UBX DOMAIN-CONTAINING PROTEIN 2"/>
    <property type="match status" value="1"/>
</dbReference>
<evidence type="ECO:0000313" key="2">
    <source>
        <dbReference type="EMBL" id="KAA0046512.1"/>
    </source>
</evidence>
<dbReference type="GO" id="GO:0050832">
    <property type="term" value="P:defense response to fungus"/>
    <property type="evidence" value="ECO:0007669"/>
    <property type="project" value="TreeGrafter"/>
</dbReference>